<dbReference type="Gene3D" id="3.30.70.330">
    <property type="match status" value="1"/>
</dbReference>
<evidence type="ECO:0000313" key="4">
    <source>
        <dbReference type="Proteomes" id="UP000515163"/>
    </source>
</evidence>
<dbReference type="GO" id="GO:0045948">
    <property type="term" value="P:positive regulation of translational initiation"/>
    <property type="evidence" value="ECO:0007669"/>
    <property type="project" value="TreeGrafter"/>
</dbReference>
<dbReference type="SUPFAM" id="SSF54928">
    <property type="entry name" value="RNA-binding domain, RBD"/>
    <property type="match status" value="1"/>
</dbReference>
<dbReference type="GO" id="GO:0070935">
    <property type="term" value="P:3'-UTR-mediated mRNA stabilization"/>
    <property type="evidence" value="ECO:0007669"/>
    <property type="project" value="TreeGrafter"/>
</dbReference>
<sequence>MLKDLGSTMQSRSWQSASSNAYTSINDNSALVKKMPNRVFVGGLPFDTTATELIEFFTNFGAVLDGKIIYDYENVSRGYGFITFYREEDVEKVLKLGVIFFKEKRLKIAEAFRRLKKRYPQRPAFPSPVQMTFPAKPQYLQSEQVTQTPIKCYTQPQVYHENRPTYGGLWRCAVVEQKLFQ</sequence>
<dbReference type="InterPro" id="IPR000504">
    <property type="entry name" value="RRM_dom"/>
</dbReference>
<dbReference type="RefSeq" id="XP_031552891.1">
    <property type="nucleotide sequence ID" value="XM_031697031.1"/>
</dbReference>
<dbReference type="PANTHER" id="PTHR11176">
    <property type="entry name" value="BOULE-RELATED"/>
    <property type="match status" value="1"/>
</dbReference>
<keyword evidence="4" id="KW-1185">Reference proteome</keyword>
<dbReference type="InterPro" id="IPR012677">
    <property type="entry name" value="Nucleotide-bd_a/b_plait_sf"/>
</dbReference>
<dbReference type="FunCoup" id="A0A6P8HBA3">
    <property type="interactions" value="37"/>
</dbReference>
<evidence type="ECO:0000256" key="2">
    <source>
        <dbReference type="PROSITE-ProRule" id="PRU00176"/>
    </source>
</evidence>
<reference evidence="5" key="1">
    <citation type="submission" date="2025-08" db="UniProtKB">
        <authorList>
            <consortium name="RefSeq"/>
        </authorList>
    </citation>
    <scope>IDENTIFICATION</scope>
    <source>
        <tissue evidence="5">Tentacle</tissue>
    </source>
</reference>
<organism evidence="4 5">
    <name type="scientific">Actinia tenebrosa</name>
    <name type="common">Australian red waratah sea anemone</name>
    <dbReference type="NCBI Taxonomy" id="6105"/>
    <lineage>
        <taxon>Eukaryota</taxon>
        <taxon>Metazoa</taxon>
        <taxon>Cnidaria</taxon>
        <taxon>Anthozoa</taxon>
        <taxon>Hexacorallia</taxon>
        <taxon>Actiniaria</taxon>
        <taxon>Actiniidae</taxon>
        <taxon>Actinia</taxon>
    </lineage>
</organism>
<dbReference type="GO" id="GO:0005737">
    <property type="term" value="C:cytoplasm"/>
    <property type="evidence" value="ECO:0007669"/>
    <property type="project" value="TreeGrafter"/>
</dbReference>
<feature type="domain" description="RRM" evidence="3">
    <location>
        <begin position="37"/>
        <end position="113"/>
    </location>
</feature>
<protein>
    <submittedName>
        <fullName evidence="5">Deleted in azoospermia protein 4-like</fullName>
    </submittedName>
</protein>
<proteinExistence type="predicted"/>
<evidence type="ECO:0000313" key="5">
    <source>
        <dbReference type="RefSeq" id="XP_031552891.1"/>
    </source>
</evidence>
<dbReference type="SMART" id="SM00360">
    <property type="entry name" value="RRM"/>
    <property type="match status" value="1"/>
</dbReference>
<dbReference type="AlphaFoldDB" id="A0A6P8HBA3"/>
<dbReference type="Proteomes" id="UP000515163">
    <property type="component" value="Unplaced"/>
</dbReference>
<dbReference type="GeneID" id="116290053"/>
<dbReference type="OrthoDB" id="762982at2759"/>
<name>A0A6P8HBA3_ACTTE</name>
<gene>
    <name evidence="5" type="primary">LOC116290053</name>
</gene>
<dbReference type="KEGG" id="aten:116290053"/>
<dbReference type="GO" id="GO:0003730">
    <property type="term" value="F:mRNA 3'-UTR binding"/>
    <property type="evidence" value="ECO:0007669"/>
    <property type="project" value="TreeGrafter"/>
</dbReference>
<dbReference type="InterPro" id="IPR035979">
    <property type="entry name" value="RBD_domain_sf"/>
</dbReference>
<evidence type="ECO:0000256" key="1">
    <source>
        <dbReference type="ARBA" id="ARBA00022884"/>
    </source>
</evidence>
<evidence type="ECO:0000259" key="3">
    <source>
        <dbReference type="PROSITE" id="PS50102"/>
    </source>
</evidence>
<dbReference type="PANTHER" id="PTHR11176:SF57">
    <property type="entry name" value="PROTEIN BOULE"/>
    <property type="match status" value="1"/>
</dbReference>
<dbReference type="GO" id="GO:0008494">
    <property type="term" value="F:translation activator activity"/>
    <property type="evidence" value="ECO:0007669"/>
    <property type="project" value="TreeGrafter"/>
</dbReference>
<dbReference type="PROSITE" id="PS50102">
    <property type="entry name" value="RRM"/>
    <property type="match status" value="1"/>
</dbReference>
<dbReference type="Pfam" id="PF00076">
    <property type="entry name" value="RRM_1"/>
    <property type="match status" value="1"/>
</dbReference>
<accession>A0A6P8HBA3</accession>
<dbReference type="InParanoid" id="A0A6P8HBA3"/>
<keyword evidence="1 2" id="KW-0694">RNA-binding</keyword>